<protein>
    <submittedName>
        <fullName evidence="2">Uncharacterized protein</fullName>
    </submittedName>
</protein>
<dbReference type="EMBL" id="CP144690">
    <property type="protein sequence ID" value="WVY89652.1"/>
    <property type="molecule type" value="Genomic_DNA"/>
</dbReference>
<proteinExistence type="predicted"/>
<dbReference type="AlphaFoldDB" id="A0AAQ3REA8"/>
<feature type="region of interest" description="Disordered" evidence="1">
    <location>
        <begin position="1"/>
        <end position="29"/>
    </location>
</feature>
<evidence type="ECO:0000313" key="2">
    <source>
        <dbReference type="EMBL" id="WVY89652.1"/>
    </source>
</evidence>
<gene>
    <name evidence="2" type="ORF">V8G54_035166</name>
</gene>
<reference evidence="2 3" key="1">
    <citation type="journal article" date="2023" name="Life. Sci Alliance">
        <title>Evolutionary insights into 3D genome organization and epigenetic landscape of Vigna mungo.</title>
        <authorList>
            <person name="Junaid A."/>
            <person name="Singh B."/>
            <person name="Bhatia S."/>
        </authorList>
    </citation>
    <scope>NUCLEOTIDE SEQUENCE [LARGE SCALE GENOMIC DNA]</scope>
    <source>
        <strain evidence="2">Urdbean</strain>
    </source>
</reference>
<evidence type="ECO:0000256" key="1">
    <source>
        <dbReference type="SAM" id="MobiDB-lite"/>
    </source>
</evidence>
<dbReference type="Proteomes" id="UP001374535">
    <property type="component" value="Chromosome 11"/>
</dbReference>
<organism evidence="2 3">
    <name type="scientific">Vigna mungo</name>
    <name type="common">Black gram</name>
    <name type="synonym">Phaseolus mungo</name>
    <dbReference type="NCBI Taxonomy" id="3915"/>
    <lineage>
        <taxon>Eukaryota</taxon>
        <taxon>Viridiplantae</taxon>
        <taxon>Streptophyta</taxon>
        <taxon>Embryophyta</taxon>
        <taxon>Tracheophyta</taxon>
        <taxon>Spermatophyta</taxon>
        <taxon>Magnoliopsida</taxon>
        <taxon>eudicotyledons</taxon>
        <taxon>Gunneridae</taxon>
        <taxon>Pentapetalae</taxon>
        <taxon>rosids</taxon>
        <taxon>fabids</taxon>
        <taxon>Fabales</taxon>
        <taxon>Fabaceae</taxon>
        <taxon>Papilionoideae</taxon>
        <taxon>50 kb inversion clade</taxon>
        <taxon>NPAAA clade</taxon>
        <taxon>indigoferoid/millettioid clade</taxon>
        <taxon>Phaseoleae</taxon>
        <taxon>Vigna</taxon>
    </lineage>
</organism>
<sequence length="149" mass="15927">MNVSSSIKTAKTKKEDPARRSSITRSTTCANKLRELKTINSGTTIIPKANSLPQTKDAAAAVARVSVSVQSSIDVSPSKSDARSVSMDETLSSSYSIKSPDEVEYLDNRDVSAVGSIQRKTSNLSICDTTKPEGCALLQFCFGSSHIHV</sequence>
<feature type="region of interest" description="Disordered" evidence="1">
    <location>
        <begin position="71"/>
        <end position="93"/>
    </location>
</feature>
<name>A0AAQ3REA8_VIGMU</name>
<accession>A0AAQ3REA8</accession>
<keyword evidence="3" id="KW-1185">Reference proteome</keyword>
<evidence type="ECO:0000313" key="3">
    <source>
        <dbReference type="Proteomes" id="UP001374535"/>
    </source>
</evidence>